<dbReference type="Proteomes" id="UP000265520">
    <property type="component" value="Unassembled WGS sequence"/>
</dbReference>
<evidence type="ECO:0000313" key="1">
    <source>
        <dbReference type="EMBL" id="MCI40209.1"/>
    </source>
</evidence>
<accession>A0A392RV14</accession>
<evidence type="ECO:0000313" key="2">
    <source>
        <dbReference type="Proteomes" id="UP000265520"/>
    </source>
</evidence>
<reference evidence="1 2" key="1">
    <citation type="journal article" date="2018" name="Front. Plant Sci.">
        <title>Red Clover (Trifolium pratense) and Zigzag Clover (T. medium) - A Picture of Genomic Similarities and Differences.</title>
        <authorList>
            <person name="Dluhosova J."/>
            <person name="Istvanek J."/>
            <person name="Nedelnik J."/>
            <person name="Repkova J."/>
        </authorList>
    </citation>
    <scope>NUCLEOTIDE SEQUENCE [LARGE SCALE GENOMIC DNA]</scope>
    <source>
        <strain evidence="2">cv. 10/8</strain>
        <tissue evidence="1">Leaf</tissue>
    </source>
</reference>
<comment type="caution">
    <text evidence="1">The sequence shown here is derived from an EMBL/GenBank/DDBJ whole genome shotgun (WGS) entry which is preliminary data.</text>
</comment>
<sequence>MATTSVEWWRFCFGSLSQLCVLGLLHRVEGLVLGGWFCWMSFFGPDLADHGFL</sequence>
<feature type="non-terminal residue" evidence="1">
    <location>
        <position position="53"/>
    </location>
</feature>
<organism evidence="1 2">
    <name type="scientific">Trifolium medium</name>
    <dbReference type="NCBI Taxonomy" id="97028"/>
    <lineage>
        <taxon>Eukaryota</taxon>
        <taxon>Viridiplantae</taxon>
        <taxon>Streptophyta</taxon>
        <taxon>Embryophyta</taxon>
        <taxon>Tracheophyta</taxon>
        <taxon>Spermatophyta</taxon>
        <taxon>Magnoliopsida</taxon>
        <taxon>eudicotyledons</taxon>
        <taxon>Gunneridae</taxon>
        <taxon>Pentapetalae</taxon>
        <taxon>rosids</taxon>
        <taxon>fabids</taxon>
        <taxon>Fabales</taxon>
        <taxon>Fabaceae</taxon>
        <taxon>Papilionoideae</taxon>
        <taxon>50 kb inversion clade</taxon>
        <taxon>NPAAA clade</taxon>
        <taxon>Hologalegina</taxon>
        <taxon>IRL clade</taxon>
        <taxon>Trifolieae</taxon>
        <taxon>Trifolium</taxon>
    </lineage>
</organism>
<protein>
    <submittedName>
        <fullName evidence="1">Uncharacterized protein</fullName>
    </submittedName>
</protein>
<keyword evidence="2" id="KW-1185">Reference proteome</keyword>
<dbReference type="EMBL" id="LXQA010277257">
    <property type="protein sequence ID" value="MCI40209.1"/>
    <property type="molecule type" value="Genomic_DNA"/>
</dbReference>
<name>A0A392RV14_9FABA</name>
<dbReference type="AlphaFoldDB" id="A0A392RV14"/>
<proteinExistence type="predicted"/>